<dbReference type="InterPro" id="IPR011990">
    <property type="entry name" value="TPR-like_helical_dom_sf"/>
</dbReference>
<dbReference type="PANTHER" id="PTHR11102:SF147">
    <property type="entry name" value="SEL1L ADAPTOR SUBUNIT OF ERAD E3 UBIQUITIN LIGASE"/>
    <property type="match status" value="1"/>
</dbReference>
<evidence type="ECO:0000313" key="1">
    <source>
        <dbReference type="EMBL" id="MBC3804554.1"/>
    </source>
</evidence>
<dbReference type="SMART" id="SM00671">
    <property type="entry name" value="SEL1"/>
    <property type="match status" value="5"/>
</dbReference>
<accession>A0ABR6WWE7</accession>
<dbReference type="Gene3D" id="1.25.40.10">
    <property type="entry name" value="Tetratricopeptide repeat domain"/>
    <property type="match status" value="2"/>
</dbReference>
<dbReference type="RefSeq" id="WP_186842439.1">
    <property type="nucleotide sequence ID" value="NZ_WJBC01000011.1"/>
</dbReference>
<protein>
    <submittedName>
        <fullName evidence="1">Sel1 repeat family protein</fullName>
    </submittedName>
</protein>
<name>A0ABR6WWE7_9FIRM</name>
<dbReference type="Proteomes" id="UP000603234">
    <property type="component" value="Unassembled WGS sequence"/>
</dbReference>
<keyword evidence="2" id="KW-1185">Reference proteome</keyword>
<proteinExistence type="predicted"/>
<comment type="caution">
    <text evidence="1">The sequence shown here is derived from an EMBL/GenBank/DDBJ whole genome shotgun (WGS) entry which is preliminary data.</text>
</comment>
<dbReference type="SUPFAM" id="SSF81901">
    <property type="entry name" value="HCP-like"/>
    <property type="match status" value="1"/>
</dbReference>
<reference evidence="1 2" key="1">
    <citation type="journal article" date="2020" name="mSystems">
        <title>Defining Genomic and Predicted Metabolic Features of the Acetobacterium Genus.</title>
        <authorList>
            <person name="Ross D.E."/>
            <person name="Marshall C.W."/>
            <person name="Gulliver D."/>
            <person name="May H.D."/>
            <person name="Norman R.S."/>
        </authorList>
    </citation>
    <scope>NUCLEOTIDE SEQUENCE [LARGE SCALE GENOMIC DNA]</scope>
    <source>
        <strain evidence="1 2">DSM 8238</strain>
    </source>
</reference>
<dbReference type="Pfam" id="PF08238">
    <property type="entry name" value="Sel1"/>
    <property type="match status" value="4"/>
</dbReference>
<gene>
    <name evidence="1" type="ORF">GH808_08920</name>
</gene>
<evidence type="ECO:0000313" key="2">
    <source>
        <dbReference type="Proteomes" id="UP000603234"/>
    </source>
</evidence>
<sequence>MNDNKMSILTYLAAAGDPNAMLEWADYYYYHQNKQDLSADRFQTVFDYYTLSANAGNDHAMTALGSMYYEGINLSQDFRQAKCWFEKAAEKGNAVAINYLGYCYYYGRDIPQDFERAYYFFCKAAQMGHHNGMYKLGDLYYNGHFVKKDPAIAFYWYHQAKNAVVATSPEYPNISYRLGHCYLTGDGVAKDLLLALEWLHTAESGCYRLIRKGDAYAELTLVRIKEDLETLRCQLDAPSDYRHADLGYHNPLKMPGSDA</sequence>
<dbReference type="EMBL" id="WJBC01000011">
    <property type="protein sequence ID" value="MBC3804554.1"/>
    <property type="molecule type" value="Genomic_DNA"/>
</dbReference>
<organism evidence="1 2">
    <name type="scientific">Acetobacterium fimetarium</name>
    <dbReference type="NCBI Taxonomy" id="52691"/>
    <lineage>
        <taxon>Bacteria</taxon>
        <taxon>Bacillati</taxon>
        <taxon>Bacillota</taxon>
        <taxon>Clostridia</taxon>
        <taxon>Eubacteriales</taxon>
        <taxon>Eubacteriaceae</taxon>
        <taxon>Acetobacterium</taxon>
    </lineage>
</organism>
<dbReference type="InterPro" id="IPR006597">
    <property type="entry name" value="Sel1-like"/>
</dbReference>
<dbReference type="InterPro" id="IPR050767">
    <property type="entry name" value="Sel1_AlgK"/>
</dbReference>
<dbReference type="PANTHER" id="PTHR11102">
    <property type="entry name" value="SEL-1-LIKE PROTEIN"/>
    <property type="match status" value="1"/>
</dbReference>